<dbReference type="PANTHER" id="PTHR35489">
    <property type="entry name" value="TITAN9"/>
    <property type="match status" value="1"/>
</dbReference>
<dbReference type="InterPro" id="IPR056708">
    <property type="entry name" value="DUF7806"/>
</dbReference>
<protein>
    <recommendedName>
        <fullName evidence="2">DUF7806 domain-containing protein</fullName>
    </recommendedName>
</protein>
<evidence type="ECO:0000313" key="4">
    <source>
        <dbReference type="Proteomes" id="UP001372338"/>
    </source>
</evidence>
<dbReference type="Proteomes" id="UP001372338">
    <property type="component" value="Unassembled WGS sequence"/>
</dbReference>
<organism evidence="3 4">
    <name type="scientific">Crotalaria pallida</name>
    <name type="common">Smooth rattlebox</name>
    <name type="synonym">Crotalaria striata</name>
    <dbReference type="NCBI Taxonomy" id="3830"/>
    <lineage>
        <taxon>Eukaryota</taxon>
        <taxon>Viridiplantae</taxon>
        <taxon>Streptophyta</taxon>
        <taxon>Embryophyta</taxon>
        <taxon>Tracheophyta</taxon>
        <taxon>Spermatophyta</taxon>
        <taxon>Magnoliopsida</taxon>
        <taxon>eudicotyledons</taxon>
        <taxon>Gunneridae</taxon>
        <taxon>Pentapetalae</taxon>
        <taxon>rosids</taxon>
        <taxon>fabids</taxon>
        <taxon>Fabales</taxon>
        <taxon>Fabaceae</taxon>
        <taxon>Papilionoideae</taxon>
        <taxon>50 kb inversion clade</taxon>
        <taxon>genistoids sensu lato</taxon>
        <taxon>core genistoids</taxon>
        <taxon>Crotalarieae</taxon>
        <taxon>Crotalaria</taxon>
    </lineage>
</organism>
<dbReference type="AlphaFoldDB" id="A0AAN9FJQ5"/>
<dbReference type="EMBL" id="JAYWIO010000003">
    <property type="protein sequence ID" value="KAK7273213.1"/>
    <property type="molecule type" value="Genomic_DNA"/>
</dbReference>
<evidence type="ECO:0000259" key="2">
    <source>
        <dbReference type="Pfam" id="PF25091"/>
    </source>
</evidence>
<gene>
    <name evidence="3" type="ORF">RIF29_14262</name>
</gene>
<accession>A0AAN9FJQ5</accession>
<proteinExistence type="predicted"/>
<name>A0AAN9FJQ5_CROPI</name>
<feature type="compositionally biased region" description="Polar residues" evidence="1">
    <location>
        <begin position="55"/>
        <end position="66"/>
    </location>
</feature>
<comment type="caution">
    <text evidence="3">The sequence shown here is derived from an EMBL/GenBank/DDBJ whole genome shotgun (WGS) entry which is preliminary data.</text>
</comment>
<feature type="domain" description="DUF7806" evidence="2">
    <location>
        <begin position="151"/>
        <end position="245"/>
    </location>
</feature>
<dbReference type="PANTHER" id="PTHR35489:SF2">
    <property type="entry name" value="TITAN9"/>
    <property type="match status" value="1"/>
</dbReference>
<dbReference type="GO" id="GO:0003006">
    <property type="term" value="P:developmental process involved in reproduction"/>
    <property type="evidence" value="ECO:0007669"/>
    <property type="project" value="TreeGrafter"/>
</dbReference>
<evidence type="ECO:0000313" key="3">
    <source>
        <dbReference type="EMBL" id="KAK7273213.1"/>
    </source>
</evidence>
<dbReference type="Pfam" id="PF25091">
    <property type="entry name" value="DUF7806"/>
    <property type="match status" value="1"/>
</dbReference>
<evidence type="ECO:0000256" key="1">
    <source>
        <dbReference type="SAM" id="MobiDB-lite"/>
    </source>
</evidence>
<keyword evidence="4" id="KW-1185">Reference proteome</keyword>
<feature type="region of interest" description="Disordered" evidence="1">
    <location>
        <begin position="37"/>
        <end position="95"/>
    </location>
</feature>
<sequence length="248" mass="28300">MKHSLKKLRSCESCSRKELMVFYIYNNSRGMAEDDHFRATSNSSSIRMTRKRVQQEGTSGDLNDNSKAIPEDDQSGSIFDSPYRRMTRRRSKQHGLEKEARFISCDNSEGSSVARESTQNLCKETDSGKLLECATKANDNDQSGFKKSDHCNWIIQALFEFALGIKFSTDHQTGQICLSALHPSSGYSFRLTWISKAPEEEAELLYHALSLGTFERVAPEWMREDIMFSPTMCLIFFERVSCVIKLNN</sequence>
<reference evidence="3 4" key="1">
    <citation type="submission" date="2024-01" db="EMBL/GenBank/DDBJ databases">
        <title>The genomes of 5 underutilized Papilionoideae crops provide insights into root nodulation and disease resistanc.</title>
        <authorList>
            <person name="Yuan L."/>
        </authorList>
    </citation>
    <scope>NUCLEOTIDE SEQUENCE [LARGE SCALE GENOMIC DNA]</scope>
    <source>
        <strain evidence="3">ZHUSHIDOU_FW_LH</strain>
        <tissue evidence="3">Leaf</tissue>
    </source>
</reference>